<dbReference type="EMBL" id="CP017768">
    <property type="protein sequence ID" value="AUB60593.1"/>
    <property type="molecule type" value="Genomic_DNA"/>
</dbReference>
<name>A0A2H4VR65_9EURY</name>
<protein>
    <submittedName>
        <fullName evidence="3">M23 family metallopeptidase</fullName>
    </submittedName>
</protein>
<reference evidence="2 4" key="1">
    <citation type="submission" date="2016-10" db="EMBL/GenBank/DDBJ databases">
        <title>Comparative genomics between deep and shallow subseafloor isolates.</title>
        <authorList>
            <person name="Ishii S."/>
            <person name="Miller J.R."/>
            <person name="Sutton G."/>
            <person name="Suzuki S."/>
            <person name="Methe B."/>
            <person name="Inagaki F."/>
            <person name="Imachi H."/>
        </authorList>
    </citation>
    <scope>NUCLEOTIDE SEQUENCE [LARGE SCALE GENOMIC DNA]</scope>
    <source>
        <strain evidence="2 4">A8p</strain>
    </source>
</reference>
<gene>
    <name evidence="2" type="ORF">BK009_07845</name>
    <name evidence="3" type="ORF">HG719_08050</name>
</gene>
<keyword evidence="4" id="KW-1185">Reference proteome</keyword>
<accession>A0A2H4VR65</accession>
<evidence type="ECO:0000313" key="4">
    <source>
        <dbReference type="Proteomes" id="UP000232631"/>
    </source>
</evidence>
<proteinExistence type="predicted"/>
<dbReference type="AlphaFoldDB" id="A0A2H4VR65"/>
<evidence type="ECO:0000313" key="3">
    <source>
        <dbReference type="EMBL" id="NMO09780.1"/>
    </source>
</evidence>
<dbReference type="KEGG" id="msub:BK009_07845"/>
<dbReference type="GO" id="GO:0004222">
    <property type="term" value="F:metalloendopeptidase activity"/>
    <property type="evidence" value="ECO:0007669"/>
    <property type="project" value="TreeGrafter"/>
</dbReference>
<dbReference type="Proteomes" id="UP000232631">
    <property type="component" value="Chromosome"/>
</dbReference>
<dbReference type="InterPro" id="IPR011055">
    <property type="entry name" value="Dup_hybrid_motif"/>
</dbReference>
<sequence length="232" mass="26150">MDIDTMEPVPIKSPLEGEWMVVNSPGSKVPSHGTHSFASTYAFDLMQVDWTQKPVKFHRKSTLDHVLGRVHLNDCYSYGKPIYAPISGRVVEALDGYPERDPVQPLRDISLAFKNAWFFDPHKHSIQDIAGNFVIIQGDRIWDGIWLFLGHMKTGSVKVENGDLIEPEDLLGNLGHSGNSTAPHLHFQLMDGPDATTAKGIPCCFEEYELYQDGHWITVEKGIPKNEDRIRL</sequence>
<dbReference type="Proteomes" id="UP000591058">
    <property type="component" value="Unassembled WGS sequence"/>
</dbReference>
<dbReference type="Gene3D" id="2.70.70.10">
    <property type="entry name" value="Glucose Permease (Domain IIA)"/>
    <property type="match status" value="1"/>
</dbReference>
<evidence type="ECO:0000313" key="5">
    <source>
        <dbReference type="Proteomes" id="UP000591058"/>
    </source>
</evidence>
<dbReference type="PANTHER" id="PTHR21666">
    <property type="entry name" value="PEPTIDASE-RELATED"/>
    <property type="match status" value="1"/>
</dbReference>
<evidence type="ECO:0000313" key="2">
    <source>
        <dbReference type="EMBL" id="AUB60593.1"/>
    </source>
</evidence>
<dbReference type="Pfam" id="PF01551">
    <property type="entry name" value="Peptidase_M23"/>
    <property type="match status" value="1"/>
</dbReference>
<dbReference type="PANTHER" id="PTHR21666:SF270">
    <property type="entry name" value="MUREIN HYDROLASE ACTIVATOR ENVC"/>
    <property type="match status" value="1"/>
</dbReference>
<reference evidence="3 5" key="2">
    <citation type="submission" date="2020-04" db="EMBL/GenBank/DDBJ databases">
        <title>Draft genome of Methanobacterium subterraneum isolated from animal feces.</title>
        <authorList>
            <person name="Ouboter H.T."/>
            <person name="Berger S."/>
            <person name="Gungor E."/>
            <person name="Jetten M.S.M."/>
            <person name="Welte C.U."/>
        </authorList>
    </citation>
    <scope>NUCLEOTIDE SEQUENCE [LARGE SCALE GENOMIC DNA]</scope>
    <source>
        <strain evidence="3">HO_2020</strain>
    </source>
</reference>
<organism evidence="2 4">
    <name type="scientific">Methanobacterium subterraneum</name>
    <dbReference type="NCBI Taxonomy" id="59277"/>
    <lineage>
        <taxon>Archaea</taxon>
        <taxon>Methanobacteriati</taxon>
        <taxon>Methanobacteriota</taxon>
        <taxon>Methanomada group</taxon>
        <taxon>Methanobacteria</taxon>
        <taxon>Methanobacteriales</taxon>
        <taxon>Methanobacteriaceae</taxon>
        <taxon>Methanobacterium</taxon>
    </lineage>
</organism>
<dbReference type="EMBL" id="JABBYL010000029">
    <property type="protein sequence ID" value="NMO09780.1"/>
    <property type="molecule type" value="Genomic_DNA"/>
</dbReference>
<dbReference type="InterPro" id="IPR016047">
    <property type="entry name" value="M23ase_b-sheet_dom"/>
</dbReference>
<dbReference type="CDD" id="cd12797">
    <property type="entry name" value="M23_peptidase"/>
    <property type="match status" value="1"/>
</dbReference>
<dbReference type="SUPFAM" id="SSF51261">
    <property type="entry name" value="Duplicated hybrid motif"/>
    <property type="match status" value="1"/>
</dbReference>
<evidence type="ECO:0000259" key="1">
    <source>
        <dbReference type="Pfam" id="PF01551"/>
    </source>
</evidence>
<feature type="domain" description="M23ase beta-sheet core" evidence="1">
    <location>
        <begin position="130"/>
        <end position="191"/>
    </location>
</feature>
<dbReference type="InterPro" id="IPR050570">
    <property type="entry name" value="Cell_wall_metabolism_enzyme"/>
</dbReference>